<dbReference type="Gene3D" id="1.10.1200.10">
    <property type="entry name" value="ACP-like"/>
    <property type="match status" value="1"/>
</dbReference>
<proteinExistence type="inferred from homology"/>
<comment type="function">
    <text evidence="2">Catalyzes the activation of alpha-aminoadipate by ATP-dependent adenylation and the reduction of activated alpha-aminoadipate by NADPH. The activated alpha-aminoadipate is bound to the phosphopantheinyl group of the enzyme itself before it is reduced to (S)-2-amino-6-oxohexanoate.</text>
</comment>
<comment type="catalytic activity">
    <reaction evidence="16">
        <text>(S)-2-amino-6-oxohexanoate + NAD(+) + H2O = L-2-aminoadipate + NADH + 2 H(+)</text>
        <dbReference type="Rhea" id="RHEA:12308"/>
        <dbReference type="ChEBI" id="CHEBI:15377"/>
        <dbReference type="ChEBI" id="CHEBI:15378"/>
        <dbReference type="ChEBI" id="CHEBI:57540"/>
        <dbReference type="ChEBI" id="CHEBI:57945"/>
        <dbReference type="ChEBI" id="CHEBI:58321"/>
        <dbReference type="ChEBI" id="CHEBI:58672"/>
        <dbReference type="EC" id="1.2.1.31"/>
    </reaction>
</comment>
<dbReference type="InterPro" id="IPR020845">
    <property type="entry name" value="AMP-binding_CS"/>
</dbReference>
<comment type="catalytic activity">
    <reaction evidence="17">
        <text>(S)-2-amino-6-oxohexanoate + NADP(+) + H2O = L-2-aminoadipate + NADPH + 2 H(+)</text>
        <dbReference type="Rhea" id="RHEA:12304"/>
        <dbReference type="ChEBI" id="CHEBI:15377"/>
        <dbReference type="ChEBI" id="CHEBI:15378"/>
        <dbReference type="ChEBI" id="CHEBI:57783"/>
        <dbReference type="ChEBI" id="CHEBI:58321"/>
        <dbReference type="ChEBI" id="CHEBI:58349"/>
        <dbReference type="ChEBI" id="CHEBI:58672"/>
        <dbReference type="EC" id="1.2.1.31"/>
    </reaction>
</comment>
<evidence type="ECO:0000256" key="17">
    <source>
        <dbReference type="ARBA" id="ARBA00049537"/>
    </source>
</evidence>
<dbReference type="NCBIfam" id="TIGR03443">
    <property type="entry name" value="alpha_am_amid"/>
    <property type="match status" value="1"/>
</dbReference>
<dbReference type="InterPro" id="IPR045851">
    <property type="entry name" value="AMP-bd_C_sf"/>
</dbReference>
<keyword evidence="10" id="KW-0521">NADP</keyword>
<sequence>MAETNGANGIPDPTIDLHWDDFRGPIHHFYDANVAKHPERFAVIETASGSSPRREFTYKQIFEASNILANHLVKNGIQKGEVVMCYAYRGVDLVVAIMGILKAGAAFSVIDPLYPSDRQVIYLDVAQPKALLVIQKTVEEAGKLADEVRSFIDNNLKLKTEVPGLILQDDGTLISGISVDGKDAFSNADADARRSPNVPIGPDDTPTLSFTSGSEGRPKGVAGRHYSLPKYFPWMSKQFDLSEKDRFTMLSGIAHDPIQRDVFTPLFLGATLLIPHKDDIMHQKLAEWMKREAATVAHLTPAMGQILIGNAINTIPSLHRVFFVGDLLLKRDCGKLQQIAPNVNIVNMYGTTETQRSVSYYELPSKSSNPNFLDDMPDVIPAGRGMQDVQLLVVDRENRDKICDYGTVGEVYVRAGGLAGGYLGLPELNEQKFLTNWFVDPEIWNTPERKSMVNAGEHWRKAFVSRDRLYRSGDLGKYLPDGNVAVVGRVDDQVKIRGFRIELGEIDTHLSRHALIRENVTMVRRDKDEEPNLVSYFVPDKNKWENWIREKGKNELLIPGSDSMEDLLKRFETLRQDIRDYLKTKLPAYAVPTVLVPLVQMPLNPNGKVDKRALPFPEAGQRALATRRPSFDQTALSETEKTLARVWAKNLANVTSSRTIAPDDDFFDLGGHSMIAQYVLLGLRKEFPGLNIAMGSLFQNPTLRGFAAELDKLQDPKGLEMGAEDVGSAADPQAVYYSTDRHALSTKIPKKFLITTAHYSHPKTVFLTGGTGFLGSHIIDQLVQDEQRFAKIIVHVRAESAAAGLERIRNTCKAFGLHCDDRVECVSGDLEKPLLGIEKAAWEKLSKEVDVIIHNGARVHWVHDYSRLRASNVLSTVELLNICASGKPKDMIFISSTSVLDTDYFLRDSEEEPLSEGDELRDSEKGLPTGYGQSKWVCEALMRDASQRGLRGATVRPGYVTGESRLGTTITDDFLVRILKGCVQLGARPELPNKINAMPVDGVARICIAAAASPPDVLRVLNSASRSITFDQYLSTLETYGYSVPSVPYEDWKAKLQEYVMTTAEAKREEHALLPLLQLAVTDLPNDSKSPALGTRNMKDVMRNYGTAVGKGHEVADKLTEELVGKYISYLCEIGFMEKPVKGKGKDLPRVEIGKEQMEALKKIGGRGAAA</sequence>
<evidence type="ECO:0000313" key="21">
    <source>
        <dbReference type="Proteomes" id="UP000800235"/>
    </source>
</evidence>
<keyword evidence="11" id="KW-0560">Oxidoreductase</keyword>
<evidence type="ECO:0000256" key="18">
    <source>
        <dbReference type="SAM" id="MobiDB-lite"/>
    </source>
</evidence>
<feature type="region of interest" description="Disordered" evidence="18">
    <location>
        <begin position="188"/>
        <end position="220"/>
    </location>
</feature>
<reference evidence="20" key="1">
    <citation type="journal article" date="2020" name="Stud. Mycol.">
        <title>101 Dothideomycetes genomes: a test case for predicting lifestyles and emergence of pathogens.</title>
        <authorList>
            <person name="Haridas S."/>
            <person name="Albert R."/>
            <person name="Binder M."/>
            <person name="Bloem J."/>
            <person name="Labutti K."/>
            <person name="Salamov A."/>
            <person name="Andreopoulos B."/>
            <person name="Baker S."/>
            <person name="Barry K."/>
            <person name="Bills G."/>
            <person name="Bluhm B."/>
            <person name="Cannon C."/>
            <person name="Castanera R."/>
            <person name="Culley D."/>
            <person name="Daum C."/>
            <person name="Ezra D."/>
            <person name="Gonzalez J."/>
            <person name="Henrissat B."/>
            <person name="Kuo A."/>
            <person name="Liang C."/>
            <person name="Lipzen A."/>
            <person name="Lutzoni F."/>
            <person name="Magnuson J."/>
            <person name="Mondo S."/>
            <person name="Nolan M."/>
            <person name="Ohm R."/>
            <person name="Pangilinan J."/>
            <person name="Park H.-J."/>
            <person name="Ramirez L."/>
            <person name="Alfaro M."/>
            <person name="Sun H."/>
            <person name="Tritt A."/>
            <person name="Yoshinaga Y."/>
            <person name="Zwiers L.-H."/>
            <person name="Turgeon B."/>
            <person name="Goodwin S."/>
            <person name="Spatafora J."/>
            <person name="Crous P."/>
            <person name="Grigoriev I."/>
        </authorList>
    </citation>
    <scope>NUCLEOTIDE SEQUENCE</scope>
    <source>
        <strain evidence="20">CBS 130266</strain>
    </source>
</reference>
<dbReference type="PROSITE" id="PS00455">
    <property type="entry name" value="AMP_BINDING"/>
    <property type="match status" value="1"/>
</dbReference>
<evidence type="ECO:0000256" key="3">
    <source>
        <dbReference type="ARBA" id="ARBA00004827"/>
    </source>
</evidence>
<organism evidence="20 21">
    <name type="scientific">Tothia fuscella</name>
    <dbReference type="NCBI Taxonomy" id="1048955"/>
    <lineage>
        <taxon>Eukaryota</taxon>
        <taxon>Fungi</taxon>
        <taxon>Dikarya</taxon>
        <taxon>Ascomycota</taxon>
        <taxon>Pezizomycotina</taxon>
        <taxon>Dothideomycetes</taxon>
        <taxon>Pleosporomycetidae</taxon>
        <taxon>Venturiales</taxon>
        <taxon>Cylindrosympodiaceae</taxon>
        <taxon>Tothia</taxon>
    </lineage>
</organism>
<evidence type="ECO:0000256" key="16">
    <source>
        <dbReference type="ARBA" id="ARBA00048414"/>
    </source>
</evidence>
<dbReference type="InterPro" id="IPR013120">
    <property type="entry name" value="FAR_NAD-bd"/>
</dbReference>
<evidence type="ECO:0000256" key="5">
    <source>
        <dbReference type="ARBA" id="ARBA00012913"/>
    </source>
</evidence>
<evidence type="ECO:0000256" key="7">
    <source>
        <dbReference type="ARBA" id="ARBA00022450"/>
    </source>
</evidence>
<comment type="pathway">
    <text evidence="3">Amino-acid biosynthesis; L-lysine biosynthesis via AAA pathway; L-lysine from L-alpha-aminoadipate (fungal route): step 1/3.</text>
</comment>
<dbReference type="EC" id="1.2.1.95" evidence="5"/>
<keyword evidence="7" id="KW-0596">Phosphopantetheine</keyword>
<comment type="cofactor">
    <cofactor evidence="1">
        <name>pantetheine 4'-phosphate</name>
        <dbReference type="ChEBI" id="CHEBI:47942"/>
    </cofactor>
</comment>
<dbReference type="SUPFAM" id="SSF51735">
    <property type="entry name" value="NAD(P)-binding Rossmann-fold domains"/>
    <property type="match status" value="1"/>
</dbReference>
<dbReference type="NCBIfam" id="TIGR01733">
    <property type="entry name" value="AA-adenyl-dom"/>
    <property type="match status" value="1"/>
</dbReference>
<dbReference type="GO" id="GO:0009085">
    <property type="term" value="P:lysine biosynthetic process"/>
    <property type="evidence" value="ECO:0007669"/>
    <property type="project" value="UniProtKB-KW"/>
</dbReference>
<evidence type="ECO:0000256" key="6">
    <source>
        <dbReference type="ARBA" id="ARBA00013073"/>
    </source>
</evidence>
<dbReference type="GO" id="GO:0004043">
    <property type="term" value="F:L-aminoadipate-semialdehyde dehydrogenase [NAD(P)+] activity"/>
    <property type="evidence" value="ECO:0007669"/>
    <property type="project" value="UniProtKB-EC"/>
</dbReference>
<dbReference type="InterPro" id="IPR014397">
    <property type="entry name" value="Lys2"/>
</dbReference>
<dbReference type="Gene3D" id="3.40.50.720">
    <property type="entry name" value="NAD(P)-binding Rossmann-like Domain"/>
    <property type="match status" value="1"/>
</dbReference>
<evidence type="ECO:0000313" key="20">
    <source>
        <dbReference type="EMBL" id="KAF2433270.1"/>
    </source>
</evidence>
<dbReference type="CDD" id="cd05235">
    <property type="entry name" value="SDR_e1"/>
    <property type="match status" value="1"/>
</dbReference>
<dbReference type="Gene3D" id="3.40.50.12780">
    <property type="entry name" value="N-terminal domain of ligase-like"/>
    <property type="match status" value="1"/>
</dbReference>
<comment type="caution">
    <text evidence="20">The sequence shown here is derived from an EMBL/GenBank/DDBJ whole genome shotgun (WGS) entry which is preliminary data.</text>
</comment>
<dbReference type="OrthoDB" id="329835at2759"/>
<dbReference type="InterPro" id="IPR036291">
    <property type="entry name" value="NAD(P)-bd_dom_sf"/>
</dbReference>
<evidence type="ECO:0000256" key="11">
    <source>
        <dbReference type="ARBA" id="ARBA00023002"/>
    </source>
</evidence>
<dbReference type="Proteomes" id="UP000800235">
    <property type="component" value="Unassembled WGS sequence"/>
</dbReference>
<evidence type="ECO:0000256" key="12">
    <source>
        <dbReference type="ARBA" id="ARBA00023154"/>
    </source>
</evidence>
<dbReference type="InterPro" id="IPR009081">
    <property type="entry name" value="PP-bd_ACP"/>
</dbReference>
<dbReference type="InterPro" id="IPR000873">
    <property type="entry name" value="AMP-dep_synth/lig_dom"/>
</dbReference>
<dbReference type="PIRSF" id="PIRSF001617">
    <property type="entry name" value="Alpha-AR"/>
    <property type="match status" value="1"/>
</dbReference>
<protein>
    <recommendedName>
        <fullName evidence="14">Alpha-aminoadipate reductase</fullName>
        <ecNumber evidence="6">1.2.1.31</ecNumber>
        <ecNumber evidence="5">1.2.1.95</ecNumber>
    </recommendedName>
    <alternativeName>
        <fullName evidence="13">L-aminoadipate-semialdehyde dehydrogenase</fullName>
    </alternativeName>
</protein>
<dbReference type="Gene3D" id="3.30.300.30">
    <property type="match status" value="1"/>
</dbReference>
<evidence type="ECO:0000256" key="1">
    <source>
        <dbReference type="ARBA" id="ARBA00001957"/>
    </source>
</evidence>
<keyword evidence="8" id="KW-0597">Phosphoprotein</keyword>
<evidence type="ECO:0000256" key="10">
    <source>
        <dbReference type="ARBA" id="ARBA00022857"/>
    </source>
</evidence>
<keyword evidence="9" id="KW-0028">Amino-acid biosynthesis</keyword>
<evidence type="ECO:0000256" key="2">
    <source>
        <dbReference type="ARBA" id="ARBA00003499"/>
    </source>
</evidence>
<gene>
    <name evidence="20" type="ORF">EJ08DRAFT_583848</name>
</gene>
<name>A0A9P4NVW7_9PEZI</name>
<dbReference type="Pfam" id="PF07993">
    <property type="entry name" value="NAD_binding_4"/>
    <property type="match status" value="1"/>
</dbReference>
<evidence type="ECO:0000256" key="14">
    <source>
        <dbReference type="ARBA" id="ARBA00032195"/>
    </source>
</evidence>
<evidence type="ECO:0000256" key="15">
    <source>
        <dbReference type="ARBA" id="ARBA00048260"/>
    </source>
</evidence>
<evidence type="ECO:0000256" key="9">
    <source>
        <dbReference type="ARBA" id="ARBA00022605"/>
    </source>
</evidence>
<accession>A0A9P4NVW7</accession>
<comment type="catalytic activity">
    <reaction evidence="15">
        <text>(S)-2-amino-6-oxohexanoate + AMP + diphosphate + NADP(+) = L-2-aminoadipate + ATP + NADPH + H(+)</text>
        <dbReference type="Rhea" id="RHEA:46936"/>
        <dbReference type="ChEBI" id="CHEBI:15378"/>
        <dbReference type="ChEBI" id="CHEBI:30616"/>
        <dbReference type="ChEBI" id="CHEBI:33019"/>
        <dbReference type="ChEBI" id="CHEBI:57783"/>
        <dbReference type="ChEBI" id="CHEBI:58321"/>
        <dbReference type="ChEBI" id="CHEBI:58349"/>
        <dbReference type="ChEBI" id="CHEBI:58672"/>
        <dbReference type="ChEBI" id="CHEBI:456215"/>
        <dbReference type="EC" id="1.2.1.95"/>
    </reaction>
</comment>
<dbReference type="NCBIfam" id="TIGR01746">
    <property type="entry name" value="Thioester-redct"/>
    <property type="match status" value="1"/>
</dbReference>
<dbReference type="PANTHER" id="PTHR44845:SF1">
    <property type="entry name" value="L-2-AMINOADIPATE REDUCTASE"/>
    <property type="match status" value="1"/>
</dbReference>
<dbReference type="InterPro" id="IPR010080">
    <property type="entry name" value="Thioester_reductase-like_dom"/>
</dbReference>
<dbReference type="PANTHER" id="PTHR44845">
    <property type="entry name" value="CARRIER DOMAIN-CONTAINING PROTEIN"/>
    <property type="match status" value="1"/>
</dbReference>
<dbReference type="PROSITE" id="PS50075">
    <property type="entry name" value="CARRIER"/>
    <property type="match status" value="1"/>
</dbReference>
<evidence type="ECO:0000256" key="4">
    <source>
        <dbReference type="ARBA" id="ARBA00006432"/>
    </source>
</evidence>
<feature type="domain" description="Carrier" evidence="19">
    <location>
        <begin position="634"/>
        <end position="714"/>
    </location>
</feature>
<dbReference type="InterPro" id="IPR010071">
    <property type="entry name" value="AA_adenyl_dom"/>
</dbReference>
<dbReference type="SUPFAM" id="SSF47336">
    <property type="entry name" value="ACP-like"/>
    <property type="match status" value="1"/>
</dbReference>
<dbReference type="AlphaFoldDB" id="A0A9P4NVW7"/>
<dbReference type="InterPro" id="IPR036736">
    <property type="entry name" value="ACP-like_sf"/>
</dbReference>
<keyword evidence="12" id="KW-0457">Lysine biosynthesis</keyword>
<dbReference type="InterPro" id="IPR042099">
    <property type="entry name" value="ANL_N_sf"/>
</dbReference>
<dbReference type="Pfam" id="PF00501">
    <property type="entry name" value="AMP-binding"/>
    <property type="match status" value="1"/>
</dbReference>
<dbReference type="EC" id="1.2.1.31" evidence="6"/>
<evidence type="ECO:0000259" key="19">
    <source>
        <dbReference type="PROSITE" id="PS50075"/>
    </source>
</evidence>
<dbReference type="Pfam" id="PF00550">
    <property type="entry name" value="PP-binding"/>
    <property type="match status" value="1"/>
</dbReference>
<dbReference type="EMBL" id="MU007021">
    <property type="protein sequence ID" value="KAF2433270.1"/>
    <property type="molecule type" value="Genomic_DNA"/>
</dbReference>
<evidence type="ECO:0000256" key="13">
    <source>
        <dbReference type="ARBA" id="ARBA00031335"/>
    </source>
</evidence>
<dbReference type="SUPFAM" id="SSF56801">
    <property type="entry name" value="Acetyl-CoA synthetase-like"/>
    <property type="match status" value="1"/>
</dbReference>
<evidence type="ECO:0000256" key="8">
    <source>
        <dbReference type="ARBA" id="ARBA00022553"/>
    </source>
</evidence>
<keyword evidence="21" id="KW-1185">Reference proteome</keyword>
<comment type="similarity">
    <text evidence="4">Belongs to the ATP-dependent AMP-binding enzyme family.</text>
</comment>